<organism evidence="1 2">
    <name type="scientific">Melastoma candidum</name>
    <dbReference type="NCBI Taxonomy" id="119954"/>
    <lineage>
        <taxon>Eukaryota</taxon>
        <taxon>Viridiplantae</taxon>
        <taxon>Streptophyta</taxon>
        <taxon>Embryophyta</taxon>
        <taxon>Tracheophyta</taxon>
        <taxon>Spermatophyta</taxon>
        <taxon>Magnoliopsida</taxon>
        <taxon>eudicotyledons</taxon>
        <taxon>Gunneridae</taxon>
        <taxon>Pentapetalae</taxon>
        <taxon>rosids</taxon>
        <taxon>malvids</taxon>
        <taxon>Myrtales</taxon>
        <taxon>Melastomataceae</taxon>
        <taxon>Melastomatoideae</taxon>
        <taxon>Melastomateae</taxon>
        <taxon>Melastoma</taxon>
    </lineage>
</organism>
<comment type="caution">
    <text evidence="1">The sequence shown here is derived from an EMBL/GenBank/DDBJ whole genome shotgun (WGS) entry which is preliminary data.</text>
</comment>
<gene>
    <name evidence="1" type="ORF">MLD38_035821</name>
</gene>
<evidence type="ECO:0000313" key="1">
    <source>
        <dbReference type="EMBL" id="KAI4310875.1"/>
    </source>
</evidence>
<proteinExistence type="predicted"/>
<accession>A0ACB9LHR1</accession>
<evidence type="ECO:0000313" key="2">
    <source>
        <dbReference type="Proteomes" id="UP001057402"/>
    </source>
</evidence>
<dbReference type="Proteomes" id="UP001057402">
    <property type="component" value="Chromosome 11"/>
</dbReference>
<dbReference type="EMBL" id="CM042890">
    <property type="protein sequence ID" value="KAI4310875.1"/>
    <property type="molecule type" value="Genomic_DNA"/>
</dbReference>
<keyword evidence="2" id="KW-1185">Reference proteome</keyword>
<sequence>MKSGRPSLPGRRRLPSSAETFLLPVKLAVSGLDSYHDLTCLPLVDSYRTLAMMKVKRISELFPQCLDAVATAKNLNVGLTMILD</sequence>
<reference evidence="2" key="1">
    <citation type="journal article" date="2023" name="Front. Plant Sci.">
        <title>Chromosomal-level genome assembly of Melastoma candidum provides insights into trichome evolution.</title>
        <authorList>
            <person name="Zhong Y."/>
            <person name="Wu W."/>
            <person name="Sun C."/>
            <person name="Zou P."/>
            <person name="Liu Y."/>
            <person name="Dai S."/>
            <person name="Zhou R."/>
        </authorList>
    </citation>
    <scope>NUCLEOTIDE SEQUENCE [LARGE SCALE GENOMIC DNA]</scope>
</reference>
<protein>
    <submittedName>
        <fullName evidence="1">Uncharacterized protein</fullName>
    </submittedName>
</protein>
<name>A0ACB9LHR1_9MYRT</name>